<evidence type="ECO:0000313" key="1">
    <source>
        <dbReference type="EnsemblMetazoa" id="ENSAATROPP013891"/>
    </source>
</evidence>
<reference evidence="1" key="1">
    <citation type="submission" date="2024-04" db="UniProtKB">
        <authorList>
            <consortium name="EnsemblMetazoa"/>
        </authorList>
    </citation>
    <scope>IDENTIFICATION</scope>
    <source>
        <strain evidence="1">EBRO</strain>
    </source>
</reference>
<dbReference type="EnsemblMetazoa" id="ENSAATROPT015688">
    <property type="protein sequence ID" value="ENSAATROPP013891"/>
    <property type="gene ID" value="ENSAATROPG012811"/>
</dbReference>
<accession>A0AAG5DRV7</accession>
<protein>
    <submittedName>
        <fullName evidence="1">Uncharacterized protein</fullName>
    </submittedName>
</protein>
<sequence length="70" mass="7497">DDSVIITLSSLVGSAVDCFATVCIFNRLPLGSSSRGPWLTSFLHLASWLPVGRGHGVRISHVRFSSGAKR</sequence>
<dbReference type="Proteomes" id="UP000075880">
    <property type="component" value="Unassembled WGS sequence"/>
</dbReference>
<dbReference type="AlphaFoldDB" id="A0AAG5DRV7"/>
<keyword evidence="2" id="KW-1185">Reference proteome</keyword>
<evidence type="ECO:0000313" key="2">
    <source>
        <dbReference type="Proteomes" id="UP000075880"/>
    </source>
</evidence>
<organism evidence="1 2">
    <name type="scientific">Anopheles atroparvus</name>
    <name type="common">European mosquito</name>
    <dbReference type="NCBI Taxonomy" id="41427"/>
    <lineage>
        <taxon>Eukaryota</taxon>
        <taxon>Metazoa</taxon>
        <taxon>Ecdysozoa</taxon>
        <taxon>Arthropoda</taxon>
        <taxon>Hexapoda</taxon>
        <taxon>Insecta</taxon>
        <taxon>Pterygota</taxon>
        <taxon>Neoptera</taxon>
        <taxon>Endopterygota</taxon>
        <taxon>Diptera</taxon>
        <taxon>Nematocera</taxon>
        <taxon>Culicoidea</taxon>
        <taxon>Culicidae</taxon>
        <taxon>Anophelinae</taxon>
        <taxon>Anopheles</taxon>
    </lineage>
</organism>
<name>A0AAG5DRV7_ANOAO</name>
<proteinExistence type="predicted"/>